<evidence type="ECO:0000256" key="3">
    <source>
        <dbReference type="SAM" id="SignalP"/>
    </source>
</evidence>
<dbReference type="RefSeq" id="WP_192554652.1">
    <property type="nucleotide sequence ID" value="NZ_JACZZA010000002.1"/>
</dbReference>
<evidence type="ECO:0000256" key="2">
    <source>
        <dbReference type="SAM" id="Phobius"/>
    </source>
</evidence>
<dbReference type="EMBL" id="JACZZA010000002">
    <property type="protein sequence ID" value="MBE1159794.1"/>
    <property type="molecule type" value="Genomic_DNA"/>
</dbReference>
<evidence type="ECO:0000256" key="1">
    <source>
        <dbReference type="SAM" id="MobiDB-lite"/>
    </source>
</evidence>
<name>A0ABR9G6X1_9GAMM</name>
<protein>
    <submittedName>
        <fullName evidence="4">Peptide-binding protein</fullName>
    </submittedName>
</protein>
<feature type="compositionally biased region" description="Pro residues" evidence="1">
    <location>
        <begin position="157"/>
        <end position="237"/>
    </location>
</feature>
<feature type="region of interest" description="Disordered" evidence="1">
    <location>
        <begin position="127"/>
        <end position="246"/>
    </location>
</feature>
<reference evidence="4 5" key="1">
    <citation type="submission" date="2020-09" db="EMBL/GenBank/DDBJ databases">
        <title>Dyella sp. 7MK23 isolated from forest soil.</title>
        <authorList>
            <person name="Fu J."/>
        </authorList>
    </citation>
    <scope>NUCLEOTIDE SEQUENCE [LARGE SCALE GENOMIC DNA]</scope>
    <source>
        <strain evidence="4 5">7MK23</strain>
    </source>
</reference>
<feature type="transmembrane region" description="Helical" evidence="2">
    <location>
        <begin position="95"/>
        <end position="117"/>
    </location>
</feature>
<keyword evidence="5" id="KW-1185">Reference proteome</keyword>
<evidence type="ECO:0000313" key="5">
    <source>
        <dbReference type="Proteomes" id="UP000651010"/>
    </source>
</evidence>
<keyword evidence="2" id="KW-0812">Transmembrane</keyword>
<keyword evidence="2" id="KW-1133">Transmembrane helix</keyword>
<sequence length="246" mass="26794">MKRMLRSLAAALMMMIPAAAFAADGYVITDVTMYAGPDVQYPPIEDVPANAWVSVQGCTPGWEWCDVIAGPARGWVPGTYIAYMYNSQPVYVVDYGAQIGIPIVTFAIGAYWGRYYVNRPFYRDRNRWYGRPMPVRPPARPPMRPRPPIGPPGGNRPQPPPGGGYRPTPPSYRPMPPGGYRPQPPPGNRPQPPGGNQPPPVSNRPQLPPGNRPQPPAGNRPGGNQPPPKPKPAPRPPQGNDNNNGN</sequence>
<feature type="signal peptide" evidence="3">
    <location>
        <begin position="1"/>
        <end position="22"/>
    </location>
</feature>
<proteinExistence type="predicted"/>
<accession>A0ABR9G6X1</accession>
<keyword evidence="2" id="KW-0472">Membrane</keyword>
<comment type="caution">
    <text evidence="4">The sequence shown here is derived from an EMBL/GenBank/DDBJ whole genome shotgun (WGS) entry which is preliminary data.</text>
</comment>
<organism evidence="4 5">
    <name type="scientific">Dyella acidiphila</name>
    <dbReference type="NCBI Taxonomy" id="2775866"/>
    <lineage>
        <taxon>Bacteria</taxon>
        <taxon>Pseudomonadati</taxon>
        <taxon>Pseudomonadota</taxon>
        <taxon>Gammaproteobacteria</taxon>
        <taxon>Lysobacterales</taxon>
        <taxon>Rhodanobacteraceae</taxon>
        <taxon>Dyella</taxon>
    </lineage>
</organism>
<feature type="compositionally biased region" description="Pro residues" evidence="1">
    <location>
        <begin position="134"/>
        <end position="151"/>
    </location>
</feature>
<feature type="chain" id="PRO_5046265441" evidence="3">
    <location>
        <begin position="23"/>
        <end position="246"/>
    </location>
</feature>
<dbReference type="Proteomes" id="UP000651010">
    <property type="component" value="Unassembled WGS sequence"/>
</dbReference>
<gene>
    <name evidence="4" type="ORF">IGX34_05310</name>
</gene>
<keyword evidence="3" id="KW-0732">Signal</keyword>
<evidence type="ECO:0000313" key="4">
    <source>
        <dbReference type="EMBL" id="MBE1159794.1"/>
    </source>
</evidence>